<proteinExistence type="predicted"/>
<evidence type="ECO:0000313" key="3">
    <source>
        <dbReference type="Proteomes" id="UP001159370"/>
    </source>
</evidence>
<evidence type="ECO:0000256" key="1">
    <source>
        <dbReference type="SAM" id="Coils"/>
    </source>
</evidence>
<reference evidence="2 3" key="1">
    <citation type="journal article" date="2023" name="J. Phycol.">
        <title>Chrysosporum ovalisporum is synonymous with the true-branching cyanobacterium Umezakia natans (Nostocales/Aphanizomenonaceae).</title>
        <authorList>
            <person name="McGregor G.B."/>
            <person name="Sendall B.C."/>
            <person name="Niiyama Y."/>
            <person name="Tuji A."/>
            <person name="Willis A."/>
        </authorList>
    </citation>
    <scope>NUCLEOTIDE SEQUENCE [LARGE SCALE GENOMIC DNA]</scope>
    <source>
        <strain evidence="2 3">FSS-62</strain>
    </source>
</reference>
<name>A0AA43H1D2_9CYAN</name>
<evidence type="ECO:0000313" key="2">
    <source>
        <dbReference type="EMBL" id="MDH6065584.1"/>
    </source>
</evidence>
<dbReference type="RefSeq" id="WP_271763609.1">
    <property type="nucleotide sequence ID" value="NZ_JANQDL010000116.1"/>
</dbReference>
<dbReference type="Proteomes" id="UP001159370">
    <property type="component" value="Unassembled WGS sequence"/>
</dbReference>
<sequence length="76" mass="8619">MKEQLEKRLQVLTVEYEAGQKALANLEAQKTSLRETLIRISGAMQVLEEELAIANRENNHKPQEIDTSTLEVIAKN</sequence>
<comment type="caution">
    <text evidence="2">The sequence shown here is derived from an EMBL/GenBank/DDBJ whole genome shotgun (WGS) entry which is preliminary data.</text>
</comment>
<dbReference type="AlphaFoldDB" id="A0AA43H1D2"/>
<accession>A0AA43H1D2</accession>
<feature type="coiled-coil region" evidence="1">
    <location>
        <begin position="2"/>
        <end position="57"/>
    </location>
</feature>
<dbReference type="EMBL" id="JANQDL010000116">
    <property type="protein sequence ID" value="MDH6065584.1"/>
    <property type="molecule type" value="Genomic_DNA"/>
</dbReference>
<protein>
    <submittedName>
        <fullName evidence="2">Uncharacterized protein</fullName>
    </submittedName>
</protein>
<organism evidence="2 3">
    <name type="scientific">Umezakia ovalisporum FSS-62</name>
    <dbReference type="NCBI Taxonomy" id="2971776"/>
    <lineage>
        <taxon>Bacteria</taxon>
        <taxon>Bacillati</taxon>
        <taxon>Cyanobacteriota</taxon>
        <taxon>Cyanophyceae</taxon>
        <taxon>Nostocales</taxon>
        <taxon>Nodulariaceae</taxon>
        <taxon>Umezakia</taxon>
    </lineage>
</organism>
<keyword evidence="1" id="KW-0175">Coiled coil</keyword>
<gene>
    <name evidence="2" type="ORF">NWP23_17885</name>
</gene>